<organism evidence="1 2">
    <name type="scientific">Diploptera punctata</name>
    <name type="common">Pacific beetle cockroach</name>
    <dbReference type="NCBI Taxonomy" id="6984"/>
    <lineage>
        <taxon>Eukaryota</taxon>
        <taxon>Metazoa</taxon>
        <taxon>Ecdysozoa</taxon>
        <taxon>Arthropoda</taxon>
        <taxon>Hexapoda</taxon>
        <taxon>Insecta</taxon>
        <taxon>Pterygota</taxon>
        <taxon>Neoptera</taxon>
        <taxon>Polyneoptera</taxon>
        <taxon>Dictyoptera</taxon>
        <taxon>Blattodea</taxon>
        <taxon>Blaberoidea</taxon>
        <taxon>Blaberidae</taxon>
        <taxon>Diplopterinae</taxon>
        <taxon>Diploptera</taxon>
    </lineage>
</organism>
<comment type="caution">
    <text evidence="1">The sequence shown here is derived from an EMBL/GenBank/DDBJ whole genome shotgun (WGS) entry which is preliminary data.</text>
</comment>
<evidence type="ECO:0000313" key="2">
    <source>
        <dbReference type="Proteomes" id="UP001233999"/>
    </source>
</evidence>
<feature type="non-terminal residue" evidence="1">
    <location>
        <position position="85"/>
    </location>
</feature>
<gene>
    <name evidence="1" type="ORF">L9F63_006142</name>
</gene>
<evidence type="ECO:0000313" key="1">
    <source>
        <dbReference type="EMBL" id="KAJ9577303.1"/>
    </source>
</evidence>
<keyword evidence="2" id="KW-1185">Reference proteome</keyword>
<accession>A0AAD8E4T8</accession>
<proteinExistence type="predicted"/>
<dbReference type="AlphaFoldDB" id="A0AAD8E4T8"/>
<protein>
    <submittedName>
        <fullName evidence="1">Uncharacterized protein</fullName>
    </submittedName>
</protein>
<dbReference type="Proteomes" id="UP001233999">
    <property type="component" value="Unassembled WGS sequence"/>
</dbReference>
<dbReference type="EMBL" id="JASPKZ010009367">
    <property type="protein sequence ID" value="KAJ9577303.1"/>
    <property type="molecule type" value="Genomic_DNA"/>
</dbReference>
<reference evidence="1" key="1">
    <citation type="journal article" date="2023" name="IScience">
        <title>Live-bearing cockroach genome reveals convergent evolutionary mechanisms linked to viviparity in insects and beyond.</title>
        <authorList>
            <person name="Fouks B."/>
            <person name="Harrison M.C."/>
            <person name="Mikhailova A.A."/>
            <person name="Marchal E."/>
            <person name="English S."/>
            <person name="Carruthers M."/>
            <person name="Jennings E.C."/>
            <person name="Chiamaka E.L."/>
            <person name="Frigard R.A."/>
            <person name="Pippel M."/>
            <person name="Attardo G.M."/>
            <person name="Benoit J.B."/>
            <person name="Bornberg-Bauer E."/>
            <person name="Tobe S.S."/>
        </authorList>
    </citation>
    <scope>NUCLEOTIDE SEQUENCE</scope>
    <source>
        <strain evidence="1">Stay&amp;Tobe</strain>
    </source>
</reference>
<reference evidence="1" key="2">
    <citation type="submission" date="2023-05" db="EMBL/GenBank/DDBJ databases">
        <authorList>
            <person name="Fouks B."/>
        </authorList>
    </citation>
    <scope>NUCLEOTIDE SEQUENCE</scope>
    <source>
        <strain evidence="1">Stay&amp;Tobe</strain>
        <tissue evidence="1">Testes</tissue>
    </source>
</reference>
<feature type="non-terminal residue" evidence="1">
    <location>
        <position position="1"/>
    </location>
</feature>
<sequence length="85" mass="10259">TIQHAMFNRLLYMHKHLRNHLWTYNKPKEIIFTVTFLQQFTKNIYLLTYKDHYIINKIVGRGGIVVTILTCFSEIYGIRHPHNIE</sequence>
<name>A0AAD8E4T8_DIPPU</name>